<reference evidence="1 2" key="1">
    <citation type="journal article" date="2016" name="Nat. Commun.">
        <title>Thousands of microbial genomes shed light on interconnected biogeochemical processes in an aquifer system.</title>
        <authorList>
            <person name="Anantharaman K."/>
            <person name="Brown C.T."/>
            <person name="Hug L.A."/>
            <person name="Sharon I."/>
            <person name="Castelle C.J."/>
            <person name="Probst A.J."/>
            <person name="Thomas B.C."/>
            <person name="Singh A."/>
            <person name="Wilkins M.J."/>
            <person name="Karaoz U."/>
            <person name="Brodie E.L."/>
            <person name="Williams K.H."/>
            <person name="Hubbard S.S."/>
            <person name="Banfield J.F."/>
        </authorList>
    </citation>
    <scope>NUCLEOTIDE SEQUENCE [LARGE SCALE GENOMIC DNA]</scope>
</reference>
<dbReference type="EMBL" id="MHKN01000047">
    <property type="protein sequence ID" value="OGY91175.1"/>
    <property type="molecule type" value="Genomic_DNA"/>
</dbReference>
<dbReference type="Proteomes" id="UP000177349">
    <property type="component" value="Unassembled WGS sequence"/>
</dbReference>
<organism evidence="1 2">
    <name type="scientific">Candidatus Komeilibacteria bacterium RIFCSPLOWO2_01_FULL_53_11</name>
    <dbReference type="NCBI Taxonomy" id="1798552"/>
    <lineage>
        <taxon>Bacteria</taxon>
        <taxon>Candidatus Komeiliibacteriota</taxon>
    </lineage>
</organism>
<protein>
    <submittedName>
        <fullName evidence="1">Uncharacterized protein</fullName>
    </submittedName>
</protein>
<evidence type="ECO:0000313" key="1">
    <source>
        <dbReference type="EMBL" id="OGY91175.1"/>
    </source>
</evidence>
<sequence length="299" mass="32256">MNPLQIVWTADKTDADLLTAEGYEPVECAFGSGSSLGPLAMDHHGTESWREGVAIRAYRDHFGARRDDPRFVVTGAADADATFAIAALCGILPHPSRAVEFENSSPSVKTANTRDLTALAELVNMMDTDPIGLRLEESEEGTLLLLWRQLSSSVQDATAFHAGVDRWRSLMERTPEALLNAVKTEEAHRVAEARKAFVTKISNAVSMIESSVWGFDVWYAEVGPIVVAYVAANGNVTIGCFDAEIANRYFGPGGLKNVFPKLQPQGWGGREAIGGSPRGLKLTREQAIAAAQVVADSIL</sequence>
<accession>A0A1G2BPR7</accession>
<proteinExistence type="predicted"/>
<name>A0A1G2BPR7_9BACT</name>
<comment type="caution">
    <text evidence="1">The sequence shown here is derived from an EMBL/GenBank/DDBJ whole genome shotgun (WGS) entry which is preliminary data.</text>
</comment>
<dbReference type="AlphaFoldDB" id="A0A1G2BPR7"/>
<evidence type="ECO:0000313" key="2">
    <source>
        <dbReference type="Proteomes" id="UP000177349"/>
    </source>
</evidence>
<gene>
    <name evidence="1" type="ORF">A3B31_01025</name>
</gene>